<evidence type="ECO:0000313" key="3">
    <source>
        <dbReference type="Proteomes" id="UP000242754"/>
    </source>
</evidence>
<evidence type="ECO:0000256" key="1">
    <source>
        <dbReference type="SAM" id="Phobius"/>
    </source>
</evidence>
<dbReference type="EMBL" id="FJNE01000005">
    <property type="protein sequence ID" value="CZQ95053.1"/>
    <property type="molecule type" value="Genomic_DNA"/>
</dbReference>
<feature type="transmembrane region" description="Helical" evidence="1">
    <location>
        <begin position="51"/>
        <end position="67"/>
    </location>
</feature>
<keyword evidence="3" id="KW-1185">Reference proteome</keyword>
<evidence type="ECO:0008006" key="4">
    <source>
        <dbReference type="Google" id="ProtNLM"/>
    </source>
</evidence>
<reference evidence="2 3" key="1">
    <citation type="submission" date="2016-02" db="EMBL/GenBank/DDBJ databases">
        <authorList>
            <person name="Wen L."/>
            <person name="He K."/>
            <person name="Yang H."/>
        </authorList>
    </citation>
    <scope>NUCLEOTIDE SEQUENCE [LARGE SCALE GENOMIC DNA]</scope>
    <source>
        <strain evidence="2">Trichococcus palustris</strain>
    </source>
</reference>
<dbReference type="AlphaFoldDB" id="A0A143YP72"/>
<dbReference type="Proteomes" id="UP000242754">
    <property type="component" value="Unassembled WGS sequence"/>
</dbReference>
<accession>A0A143YP72</accession>
<keyword evidence="1" id="KW-0472">Membrane</keyword>
<dbReference type="RefSeq" id="WP_087033403.1">
    <property type="nucleotide sequence ID" value="NZ_FJNE01000005.1"/>
</dbReference>
<evidence type="ECO:0000313" key="2">
    <source>
        <dbReference type="EMBL" id="CZQ95053.1"/>
    </source>
</evidence>
<name>A0A143YP72_9LACT</name>
<organism evidence="2 3">
    <name type="scientific">Trichococcus palustris</name>
    <dbReference type="NCBI Taxonomy" id="140314"/>
    <lineage>
        <taxon>Bacteria</taxon>
        <taxon>Bacillati</taxon>
        <taxon>Bacillota</taxon>
        <taxon>Bacilli</taxon>
        <taxon>Lactobacillales</taxon>
        <taxon>Carnobacteriaceae</taxon>
        <taxon>Trichococcus</taxon>
    </lineage>
</organism>
<feature type="transmembrane region" description="Helical" evidence="1">
    <location>
        <begin position="6"/>
        <end position="30"/>
    </location>
</feature>
<keyword evidence="1" id="KW-1133">Transmembrane helix</keyword>
<feature type="transmembrane region" description="Helical" evidence="1">
    <location>
        <begin position="73"/>
        <end position="95"/>
    </location>
</feature>
<gene>
    <name evidence="2" type="ORF">Tpal_1835</name>
</gene>
<protein>
    <recommendedName>
        <fullName evidence="4">DUF3784 domain-containing protein</fullName>
    </recommendedName>
</protein>
<proteinExistence type="predicted"/>
<keyword evidence="1" id="KW-0812">Transmembrane</keyword>
<sequence>MIELLIALFAVLLLSVGFFIRLKGSTVFVLNSENISVEQANRNQRLFQRSGLFYILLGLLCFVAIFLRTPFLYALLLVLATVFTAFFSLRLAAVLKEQSK</sequence>